<dbReference type="Gene3D" id="3.40.1390.10">
    <property type="entry name" value="MurE/MurF, N-terminal domain"/>
    <property type="match status" value="1"/>
</dbReference>
<keyword evidence="2" id="KW-0547">Nucleotide-binding</keyword>
<feature type="domain" description="Mur ligase N-terminal catalytic" evidence="4">
    <location>
        <begin position="4"/>
        <end position="66"/>
    </location>
</feature>
<accession>A0ABU3QZN1</accession>
<evidence type="ECO:0000256" key="1">
    <source>
        <dbReference type="ARBA" id="ARBA00022598"/>
    </source>
</evidence>
<dbReference type="PANTHER" id="PTHR43024:SF1">
    <property type="entry name" value="UDP-N-ACETYLMURAMOYL-TRIPEPTIDE--D-ALANYL-D-ALANINE LIGASE"/>
    <property type="match status" value="1"/>
</dbReference>
<reference evidence="5 6" key="1">
    <citation type="submission" date="2023-10" db="EMBL/GenBank/DDBJ databases">
        <title>Psychrosphaera aquimaarina strain SW33 isolated from seawater.</title>
        <authorList>
            <person name="Bayburt H."/>
            <person name="Kim J.M."/>
            <person name="Choi B.J."/>
            <person name="Jeon C.O."/>
        </authorList>
    </citation>
    <scope>NUCLEOTIDE SEQUENCE [LARGE SCALE GENOMIC DNA]</scope>
    <source>
        <strain evidence="5 6">KCTC 52743</strain>
    </source>
</reference>
<dbReference type="GO" id="GO:0016874">
    <property type="term" value="F:ligase activity"/>
    <property type="evidence" value="ECO:0007669"/>
    <property type="project" value="UniProtKB-KW"/>
</dbReference>
<evidence type="ECO:0000313" key="6">
    <source>
        <dbReference type="Proteomes" id="UP001257914"/>
    </source>
</evidence>
<keyword evidence="1 5" id="KW-0436">Ligase</keyword>
<keyword evidence="6" id="KW-1185">Reference proteome</keyword>
<protein>
    <submittedName>
        <fullName evidence="5">Mur ligase domain-containing protein</fullName>
    </submittedName>
</protein>
<dbReference type="PANTHER" id="PTHR43024">
    <property type="entry name" value="UDP-N-ACETYLMURAMOYL-TRIPEPTIDE--D-ALANYL-D-ALANINE LIGASE"/>
    <property type="match status" value="1"/>
</dbReference>
<evidence type="ECO:0000259" key="4">
    <source>
        <dbReference type="Pfam" id="PF01225"/>
    </source>
</evidence>
<evidence type="ECO:0000256" key="3">
    <source>
        <dbReference type="ARBA" id="ARBA00022840"/>
    </source>
</evidence>
<dbReference type="InterPro" id="IPR051046">
    <property type="entry name" value="MurCDEF_CellWall_CoF430Synth"/>
</dbReference>
<evidence type="ECO:0000256" key="2">
    <source>
        <dbReference type="ARBA" id="ARBA00022741"/>
    </source>
</evidence>
<keyword evidence="3" id="KW-0067">ATP-binding</keyword>
<dbReference type="InterPro" id="IPR000713">
    <property type="entry name" value="Mur_ligase_N"/>
</dbReference>
<organism evidence="5 6">
    <name type="scientific">Psychrosphaera aquimarina</name>
    <dbReference type="NCBI Taxonomy" id="2044854"/>
    <lineage>
        <taxon>Bacteria</taxon>
        <taxon>Pseudomonadati</taxon>
        <taxon>Pseudomonadota</taxon>
        <taxon>Gammaproteobacteria</taxon>
        <taxon>Alteromonadales</taxon>
        <taxon>Pseudoalteromonadaceae</taxon>
        <taxon>Psychrosphaera</taxon>
    </lineage>
</organism>
<dbReference type="Proteomes" id="UP001257914">
    <property type="component" value="Unassembled WGS sequence"/>
</dbReference>
<sequence length="108" mass="11407">MYLKGAAFFAIKGDRFDGHDFASAALANGAGILIIAEEKIPAMGNLNAPMIVVGDVLAALEALGRAARRRVSGKVARGYGFCGQDHHEGNVAYRAHAIWKSSCFGCLI</sequence>
<evidence type="ECO:0000313" key="5">
    <source>
        <dbReference type="EMBL" id="MDU0112610.1"/>
    </source>
</evidence>
<dbReference type="Pfam" id="PF01225">
    <property type="entry name" value="Mur_ligase"/>
    <property type="match status" value="1"/>
</dbReference>
<dbReference type="EMBL" id="JAWCUA010000004">
    <property type="protein sequence ID" value="MDU0112610.1"/>
    <property type="molecule type" value="Genomic_DNA"/>
</dbReference>
<proteinExistence type="predicted"/>
<dbReference type="SUPFAM" id="SSF63418">
    <property type="entry name" value="MurE/MurF N-terminal domain"/>
    <property type="match status" value="1"/>
</dbReference>
<dbReference type="InterPro" id="IPR035911">
    <property type="entry name" value="MurE/MurF_N"/>
</dbReference>
<name>A0ABU3QZN1_9GAMM</name>
<comment type="caution">
    <text evidence="5">The sequence shown here is derived from an EMBL/GenBank/DDBJ whole genome shotgun (WGS) entry which is preliminary data.</text>
</comment>
<gene>
    <name evidence="5" type="ORF">RT723_06245</name>
</gene>